<reference evidence="7 8" key="1">
    <citation type="submission" date="2020-08" db="EMBL/GenBank/DDBJ databases">
        <title>Genome sequence of Rhodobacteraceae bacterium Lw-13e.</title>
        <authorList>
            <person name="Poehlein A."/>
            <person name="Wolter L."/>
            <person name="Daniel R."/>
            <person name="Brinkhoff T."/>
        </authorList>
    </citation>
    <scope>NUCLEOTIDE SEQUENCE [LARGE SCALE GENOMIC DNA]</scope>
    <source>
        <strain evidence="7 8">Lw-13e</strain>
    </source>
</reference>
<evidence type="ECO:0000256" key="4">
    <source>
        <dbReference type="ARBA" id="ARBA00023002"/>
    </source>
</evidence>
<feature type="domain" description="FAD/NAD(P)-binding" evidence="6">
    <location>
        <begin position="81"/>
        <end position="270"/>
    </location>
</feature>
<dbReference type="EMBL" id="CP060436">
    <property type="protein sequence ID" value="QPM90866.1"/>
    <property type="molecule type" value="Genomic_DNA"/>
</dbReference>
<protein>
    <submittedName>
        <fullName evidence="7">Nitric oxide reductase FlRd-NAD(+) reductase</fullName>
        <ecNumber evidence="7">1.18.1.-</ecNumber>
    </submittedName>
</protein>
<proteinExistence type="inferred from homology"/>
<dbReference type="InterPro" id="IPR036188">
    <property type="entry name" value="FAD/NAD-bd_sf"/>
</dbReference>
<evidence type="ECO:0000313" key="7">
    <source>
        <dbReference type="EMBL" id="QPM90866.1"/>
    </source>
</evidence>
<evidence type="ECO:0000256" key="2">
    <source>
        <dbReference type="ARBA" id="ARBA00022630"/>
    </source>
</evidence>
<sequence>MSRRIVIIGGGYIGAPLARSLENSADVTLVEPRSHFVHTPAMIRAVVDSTLLDRALIPYDRLLEKGRLIPARATGVDGDGVTLEDGTRVEADWIVVATGSSNAMPFKPEGADIAGLRADNQRIHAQLRSASTIAIVGAGAVGTELAGEIASAMPDKAVTLISADKALFPGVPGRLGRALADKLREQGVKLILGTRAEGLASLTEPHAGRLNIGEKVQSFDLIFPAIGSRASSALLENLPETQKSFAGRVRTDPWMRPSSLPNVLAAGDVGDAGDAMTIVATSRQLPWLERTLQALVAGETIENMKPYKPWEARAPILVPLGPERGNSFLVALTAGDWITRKMKGEDLFLSKYRKLLKAGRP</sequence>
<dbReference type="PANTHER" id="PTHR43735:SF3">
    <property type="entry name" value="FERROPTOSIS SUPPRESSOR PROTEIN 1"/>
    <property type="match status" value="1"/>
</dbReference>
<dbReference type="PRINTS" id="PR00469">
    <property type="entry name" value="PNDRDTASEII"/>
</dbReference>
<keyword evidence="4 7" id="KW-0560">Oxidoreductase</keyword>
<dbReference type="EC" id="1.18.1.-" evidence="7"/>
<keyword evidence="3" id="KW-0274">FAD</keyword>
<dbReference type="KEGG" id="palw:PSAL_021080"/>
<dbReference type="AlphaFoldDB" id="A0A418SL42"/>
<evidence type="ECO:0000259" key="6">
    <source>
        <dbReference type="Pfam" id="PF07992"/>
    </source>
</evidence>
<dbReference type="Proteomes" id="UP000283786">
    <property type="component" value="Chromosome"/>
</dbReference>
<dbReference type="GO" id="GO:0004174">
    <property type="term" value="F:electron-transferring-flavoprotein dehydrogenase activity"/>
    <property type="evidence" value="ECO:0007669"/>
    <property type="project" value="TreeGrafter"/>
</dbReference>
<keyword evidence="2" id="KW-0285">Flavoprotein</keyword>
<dbReference type="InterPro" id="IPR039648">
    <property type="entry name" value="DHPH_N"/>
</dbReference>
<gene>
    <name evidence="7" type="primary">norW_1</name>
    <name evidence="7" type="ORF">PSAL_021080</name>
</gene>
<dbReference type="GO" id="GO:0050660">
    <property type="term" value="F:flavin adenine dinucleotide binding"/>
    <property type="evidence" value="ECO:0007669"/>
    <property type="project" value="TreeGrafter"/>
</dbReference>
<dbReference type="Gene3D" id="3.50.50.100">
    <property type="match status" value="1"/>
</dbReference>
<dbReference type="SUPFAM" id="SSF51905">
    <property type="entry name" value="FAD/NAD(P)-binding domain"/>
    <property type="match status" value="1"/>
</dbReference>
<evidence type="ECO:0000256" key="1">
    <source>
        <dbReference type="ARBA" id="ARBA00006442"/>
    </source>
</evidence>
<accession>A0A418SL42</accession>
<dbReference type="Pfam" id="PF07992">
    <property type="entry name" value="Pyr_redox_2"/>
    <property type="match status" value="1"/>
</dbReference>
<feature type="domain" description="Pyridine nucleotide-disulphide oxidoreductase N-terminal" evidence="5">
    <location>
        <begin position="4"/>
        <end position="49"/>
    </location>
</feature>
<evidence type="ECO:0000256" key="3">
    <source>
        <dbReference type="ARBA" id="ARBA00022827"/>
    </source>
</evidence>
<comment type="similarity">
    <text evidence="1">Belongs to the FAD-dependent oxidoreductase family.</text>
</comment>
<dbReference type="OrthoDB" id="9781621at2"/>
<dbReference type="PRINTS" id="PR00368">
    <property type="entry name" value="FADPNR"/>
</dbReference>
<evidence type="ECO:0000313" key="8">
    <source>
        <dbReference type="Proteomes" id="UP000283786"/>
    </source>
</evidence>
<organism evidence="7 8">
    <name type="scientific">Pseudooceanicola algae</name>
    <dbReference type="NCBI Taxonomy" id="1537215"/>
    <lineage>
        <taxon>Bacteria</taxon>
        <taxon>Pseudomonadati</taxon>
        <taxon>Pseudomonadota</taxon>
        <taxon>Alphaproteobacteria</taxon>
        <taxon>Rhodobacterales</taxon>
        <taxon>Paracoccaceae</taxon>
        <taxon>Pseudooceanicola</taxon>
    </lineage>
</organism>
<dbReference type="PANTHER" id="PTHR43735">
    <property type="entry name" value="APOPTOSIS-INDUCING FACTOR 1"/>
    <property type="match status" value="1"/>
</dbReference>
<dbReference type="Pfam" id="PF00070">
    <property type="entry name" value="Pyr_redox"/>
    <property type="match status" value="1"/>
</dbReference>
<dbReference type="RefSeq" id="WP_119837769.1">
    <property type="nucleotide sequence ID" value="NZ_CP060436.1"/>
</dbReference>
<name>A0A418SL42_9RHOB</name>
<dbReference type="InterPro" id="IPR023753">
    <property type="entry name" value="FAD/NAD-binding_dom"/>
</dbReference>
<keyword evidence="8" id="KW-1185">Reference proteome</keyword>
<dbReference type="GO" id="GO:0005737">
    <property type="term" value="C:cytoplasm"/>
    <property type="evidence" value="ECO:0007669"/>
    <property type="project" value="TreeGrafter"/>
</dbReference>
<evidence type="ECO:0000259" key="5">
    <source>
        <dbReference type="Pfam" id="PF00070"/>
    </source>
</evidence>